<proteinExistence type="predicted"/>
<dbReference type="KEGG" id="iag:Igag_0652"/>
<evidence type="ECO:0000313" key="2">
    <source>
        <dbReference type="Proteomes" id="UP000001304"/>
    </source>
</evidence>
<dbReference type="HOGENOM" id="CLU_2748111_0_0_2"/>
<dbReference type="AlphaFoldDB" id="E0SST4"/>
<dbReference type="EMBL" id="CP002098">
    <property type="protein sequence ID" value="ADM27484.1"/>
    <property type="molecule type" value="Genomic_DNA"/>
</dbReference>
<organism evidence="1 2">
    <name type="scientific">Ignisphaera aggregans (strain DSM 17230 / JCM 13409 / AQ1.S1)</name>
    <dbReference type="NCBI Taxonomy" id="583356"/>
    <lineage>
        <taxon>Archaea</taxon>
        <taxon>Thermoproteota</taxon>
        <taxon>Thermoprotei</taxon>
        <taxon>Desulfurococcales</taxon>
        <taxon>Desulfurococcaceae</taxon>
        <taxon>Ignisphaera</taxon>
    </lineage>
</organism>
<dbReference type="BioCyc" id="IAGG583356:GHAH-650-MONOMER"/>
<evidence type="ECO:0000313" key="1">
    <source>
        <dbReference type="EMBL" id="ADM27484.1"/>
    </source>
</evidence>
<sequence length="70" mass="8549">MEISLEDLERLKRERYRDAFRFIARFRDGLPRVSRRGIGDVLRLAEIGRQIVDRYFEVVVWGEERVLRLR</sequence>
<protein>
    <submittedName>
        <fullName evidence="1">Uncharacterized protein</fullName>
    </submittedName>
</protein>
<gene>
    <name evidence="1" type="ordered locus">Igag_0652</name>
</gene>
<keyword evidence="2" id="KW-1185">Reference proteome</keyword>
<accession>E0SST4</accession>
<dbReference type="STRING" id="583356.Igag_0652"/>
<dbReference type="Proteomes" id="UP000001304">
    <property type="component" value="Chromosome"/>
</dbReference>
<reference evidence="1 2" key="1">
    <citation type="journal article" date="2010" name="Stand. Genomic Sci.">
        <title>Complete genome sequence of Ignisphaera aggregans type strain (AQ1.S1).</title>
        <authorList>
            <person name="Goker M."/>
            <person name="Held B."/>
            <person name="Lapidus A."/>
            <person name="Nolan M."/>
            <person name="Spring S."/>
            <person name="Yasawong M."/>
            <person name="Lucas S."/>
            <person name="Glavina Del Rio T."/>
            <person name="Tice H."/>
            <person name="Cheng J.F."/>
            <person name="Goodwin L."/>
            <person name="Tapia R."/>
            <person name="Pitluck S."/>
            <person name="Liolios K."/>
            <person name="Ivanova N."/>
            <person name="Mavromatis K."/>
            <person name="Mikhailova N."/>
            <person name="Pati A."/>
            <person name="Chen A."/>
            <person name="Palaniappan K."/>
            <person name="Brambilla E."/>
            <person name="Land M."/>
            <person name="Hauser L."/>
            <person name="Chang Y.J."/>
            <person name="Jeffries C.D."/>
            <person name="Brettin T."/>
            <person name="Detter J.C."/>
            <person name="Han C."/>
            <person name="Rohde M."/>
            <person name="Sikorski J."/>
            <person name="Woyke T."/>
            <person name="Bristow J."/>
            <person name="Eisen J.A."/>
            <person name="Markowitz V."/>
            <person name="Hugenholtz P."/>
            <person name="Kyrpides N.C."/>
            <person name="Klenk H.P."/>
        </authorList>
    </citation>
    <scope>NUCLEOTIDE SEQUENCE [LARGE SCALE GENOMIC DNA]</scope>
    <source>
        <strain evidence="2">DSM 17230 / JCM 13409 / AQ1.S1</strain>
    </source>
</reference>
<name>E0SST4_IGNAA</name>